<name>A0A6A5QCQ5_AMPQU</name>
<evidence type="ECO:0000313" key="3">
    <source>
        <dbReference type="EMBL" id="KAF1912650.1"/>
    </source>
</evidence>
<dbReference type="Gene3D" id="3.10.490.10">
    <property type="entry name" value="Gamma-glutamyl cyclotransferase-like"/>
    <property type="match status" value="1"/>
</dbReference>
<organism evidence="3 4">
    <name type="scientific">Ampelomyces quisqualis</name>
    <name type="common">Powdery mildew agent</name>
    <dbReference type="NCBI Taxonomy" id="50730"/>
    <lineage>
        <taxon>Eukaryota</taxon>
        <taxon>Fungi</taxon>
        <taxon>Dikarya</taxon>
        <taxon>Ascomycota</taxon>
        <taxon>Pezizomycotina</taxon>
        <taxon>Dothideomycetes</taxon>
        <taxon>Pleosporomycetidae</taxon>
        <taxon>Pleosporales</taxon>
        <taxon>Pleosporineae</taxon>
        <taxon>Phaeosphaeriaceae</taxon>
        <taxon>Ampelomyces</taxon>
    </lineage>
</organism>
<gene>
    <name evidence="3" type="ORF">BDU57DRAFT_483300</name>
</gene>
<evidence type="ECO:0000256" key="2">
    <source>
        <dbReference type="ARBA" id="ARBA00023239"/>
    </source>
</evidence>
<dbReference type="Pfam" id="PF04752">
    <property type="entry name" value="ChaC"/>
    <property type="match status" value="1"/>
</dbReference>
<dbReference type="CDD" id="cd06661">
    <property type="entry name" value="GGCT_like"/>
    <property type="match status" value="1"/>
</dbReference>
<sequence length="285" mass="32243">MVMERLNYKCVCLSRQGIMARLRLRSNSICTFWYFQRQVAPSAPPPVPVPHSCPQPAKTAHLKSANRFRSTMSDHEKEIEEFGNNDDFWLFGYGSLIWKPPPHYDQRVPGYIEGYVRRFWQASEDHRGTPESPGRVATLIDKAHWATLTDDHASPTRVWGAAYHIPTAHIPSVRTYLDLREINGYSIQFTPFYPSSSSSSSLPQKCLVYIGLPSNPQFVGAQDPAALARTIVHSAGPSGENREYLYELREALRELGAEGEEDGHVEDLVRRCREIERGGVEEGRG</sequence>
<dbReference type="GO" id="GO:0005737">
    <property type="term" value="C:cytoplasm"/>
    <property type="evidence" value="ECO:0007669"/>
    <property type="project" value="TreeGrafter"/>
</dbReference>
<dbReference type="PANTHER" id="PTHR12192:SF2">
    <property type="entry name" value="GLUTATHIONE-SPECIFIC GAMMA-GLUTAMYLCYCLOTRANSFERASE 2"/>
    <property type="match status" value="1"/>
</dbReference>
<dbReference type="GO" id="GO:0006751">
    <property type="term" value="P:glutathione catabolic process"/>
    <property type="evidence" value="ECO:0007669"/>
    <property type="project" value="InterPro"/>
</dbReference>
<dbReference type="OrthoDB" id="1933483at2759"/>
<evidence type="ECO:0000313" key="4">
    <source>
        <dbReference type="Proteomes" id="UP000800096"/>
    </source>
</evidence>
<protein>
    <recommendedName>
        <fullName evidence="1">glutathione-specific gamma-glutamylcyclotransferase</fullName>
        <ecNumber evidence="1">4.3.2.7</ecNumber>
    </recommendedName>
</protein>
<dbReference type="Proteomes" id="UP000800096">
    <property type="component" value="Unassembled WGS sequence"/>
</dbReference>
<dbReference type="EC" id="4.3.2.7" evidence="1"/>
<evidence type="ECO:0000256" key="1">
    <source>
        <dbReference type="ARBA" id="ARBA00012344"/>
    </source>
</evidence>
<dbReference type="InterPro" id="IPR006840">
    <property type="entry name" value="ChaC"/>
</dbReference>
<keyword evidence="2" id="KW-0456">Lyase</keyword>
<dbReference type="EMBL" id="ML979140">
    <property type="protein sequence ID" value="KAF1912650.1"/>
    <property type="molecule type" value="Genomic_DNA"/>
</dbReference>
<reference evidence="3" key="1">
    <citation type="journal article" date="2020" name="Stud. Mycol.">
        <title>101 Dothideomycetes genomes: a test case for predicting lifestyles and emergence of pathogens.</title>
        <authorList>
            <person name="Haridas S."/>
            <person name="Albert R."/>
            <person name="Binder M."/>
            <person name="Bloem J."/>
            <person name="Labutti K."/>
            <person name="Salamov A."/>
            <person name="Andreopoulos B."/>
            <person name="Baker S."/>
            <person name="Barry K."/>
            <person name="Bills G."/>
            <person name="Bluhm B."/>
            <person name="Cannon C."/>
            <person name="Castanera R."/>
            <person name="Culley D."/>
            <person name="Daum C."/>
            <person name="Ezra D."/>
            <person name="Gonzalez J."/>
            <person name="Henrissat B."/>
            <person name="Kuo A."/>
            <person name="Liang C."/>
            <person name="Lipzen A."/>
            <person name="Lutzoni F."/>
            <person name="Magnuson J."/>
            <person name="Mondo S."/>
            <person name="Nolan M."/>
            <person name="Ohm R."/>
            <person name="Pangilinan J."/>
            <person name="Park H.-J."/>
            <person name="Ramirez L."/>
            <person name="Alfaro M."/>
            <person name="Sun H."/>
            <person name="Tritt A."/>
            <person name="Yoshinaga Y."/>
            <person name="Zwiers L.-H."/>
            <person name="Turgeon B."/>
            <person name="Goodwin S."/>
            <person name="Spatafora J."/>
            <person name="Crous P."/>
            <person name="Grigoriev I."/>
        </authorList>
    </citation>
    <scope>NUCLEOTIDE SEQUENCE</scope>
    <source>
        <strain evidence="3">HMLAC05119</strain>
    </source>
</reference>
<dbReference type="AlphaFoldDB" id="A0A6A5QCQ5"/>
<accession>A0A6A5QCQ5</accession>
<proteinExistence type="predicted"/>
<dbReference type="GO" id="GO:0061928">
    <property type="term" value="F:glutathione specific gamma-glutamylcyclotransferase activity"/>
    <property type="evidence" value="ECO:0007669"/>
    <property type="project" value="UniProtKB-EC"/>
</dbReference>
<dbReference type="InterPro" id="IPR013024">
    <property type="entry name" value="GGCT-like"/>
</dbReference>
<keyword evidence="4" id="KW-1185">Reference proteome</keyword>
<dbReference type="PANTHER" id="PTHR12192">
    <property type="entry name" value="CATION TRANSPORT PROTEIN CHAC-RELATED"/>
    <property type="match status" value="1"/>
</dbReference>